<keyword evidence="3" id="KW-1185">Reference proteome</keyword>
<dbReference type="AlphaFoldDB" id="A0A8J7Q302"/>
<proteinExistence type="predicted"/>
<sequence>MTIKRYVIEDLNLVKNILDEKVCYIWNRRKQTNPSFKSGDVIAIAEPFQVWANGLIPNKRLPKGIEPDGIVFKVDGKAPSWQQAINMSTEFCRIYLPVLNYKRISPDNIFNLEEHGFSDRESFFNFLGLDKRGRFPGRKTSKKREERLPHFGFLWVYQVGKPEIRNPLENVEYQQEILPYGTRHSLSNSTPDIKVKAEKPSNKNNQKSDCIAKNLLLTGEVFKELSSDQKEKVSQSEVQKIFLAAGLDPELYSDKKFAVDMFVDILNEKKKPTGKKLLVQLKSGDSYFRSMNRNGEIRFSFGSIEQVIYIANRRFPVFLVMRNSKGEIFWMEVREKLQQSLLEGKRIRSFVFQSEPFTVKNIHRKIKEIFNTKNPWD</sequence>
<evidence type="ECO:0000313" key="2">
    <source>
        <dbReference type="EMBL" id="MBO1318300.1"/>
    </source>
</evidence>
<gene>
    <name evidence="2" type="ORF">J3U88_07530</name>
</gene>
<evidence type="ECO:0000259" key="1">
    <source>
        <dbReference type="Pfam" id="PF14280"/>
    </source>
</evidence>
<comment type="caution">
    <text evidence="2">The sequence shown here is derived from an EMBL/GenBank/DDBJ whole genome shotgun (WGS) entry which is preliminary data.</text>
</comment>
<protein>
    <submittedName>
        <fullName evidence="2">DUF4365 domain-containing protein</fullName>
    </submittedName>
</protein>
<organism evidence="2 3">
    <name type="scientific">Acanthopleuribacter pedis</name>
    <dbReference type="NCBI Taxonomy" id="442870"/>
    <lineage>
        <taxon>Bacteria</taxon>
        <taxon>Pseudomonadati</taxon>
        <taxon>Acidobacteriota</taxon>
        <taxon>Holophagae</taxon>
        <taxon>Acanthopleuribacterales</taxon>
        <taxon>Acanthopleuribacteraceae</taxon>
        <taxon>Acanthopleuribacter</taxon>
    </lineage>
</organism>
<accession>A0A8J7Q302</accession>
<dbReference type="RefSeq" id="WP_207857994.1">
    <property type="nucleotide sequence ID" value="NZ_JAFREP010000005.1"/>
</dbReference>
<dbReference type="Pfam" id="PF14280">
    <property type="entry name" value="DUF4365"/>
    <property type="match status" value="1"/>
</dbReference>
<dbReference type="InterPro" id="IPR025375">
    <property type="entry name" value="DUF4365"/>
</dbReference>
<dbReference type="Proteomes" id="UP000664417">
    <property type="component" value="Unassembled WGS sequence"/>
</dbReference>
<evidence type="ECO:0000313" key="3">
    <source>
        <dbReference type="Proteomes" id="UP000664417"/>
    </source>
</evidence>
<name>A0A8J7Q302_9BACT</name>
<reference evidence="2" key="1">
    <citation type="submission" date="2021-03" db="EMBL/GenBank/DDBJ databases">
        <authorList>
            <person name="Wang G."/>
        </authorList>
    </citation>
    <scope>NUCLEOTIDE SEQUENCE</scope>
    <source>
        <strain evidence="2">KCTC 12899</strain>
    </source>
</reference>
<feature type="domain" description="DUF4365" evidence="1">
    <location>
        <begin position="231"/>
        <end position="348"/>
    </location>
</feature>
<dbReference type="EMBL" id="JAFREP010000005">
    <property type="protein sequence ID" value="MBO1318300.1"/>
    <property type="molecule type" value="Genomic_DNA"/>
</dbReference>